<protein>
    <submittedName>
        <fullName evidence="1">Uncharacterized protein</fullName>
    </submittedName>
</protein>
<organism evidence="1 2">
    <name type="scientific">Paracoccus haematequi</name>
    <dbReference type="NCBI Taxonomy" id="2491866"/>
    <lineage>
        <taxon>Bacteria</taxon>
        <taxon>Pseudomonadati</taxon>
        <taxon>Pseudomonadota</taxon>
        <taxon>Alphaproteobacteria</taxon>
        <taxon>Rhodobacterales</taxon>
        <taxon>Paracoccaceae</taxon>
        <taxon>Paracoccus</taxon>
    </lineage>
</organism>
<name>A0A3S5D4C5_9RHOB</name>
<dbReference type="EMBL" id="UZWE01000087">
    <property type="protein sequence ID" value="VDS10805.1"/>
    <property type="molecule type" value="Genomic_DNA"/>
</dbReference>
<dbReference type="AlphaFoldDB" id="A0A3S5D4C5"/>
<evidence type="ECO:0000313" key="1">
    <source>
        <dbReference type="EMBL" id="VDS10805.1"/>
    </source>
</evidence>
<keyword evidence="2" id="KW-1185">Reference proteome</keyword>
<sequence length="32" mass="3392">MTAPGVVQNFAPWLGTGAGSHAHDLPELEFLK</sequence>
<gene>
    <name evidence="1" type="ORF">PARHAE_04024</name>
</gene>
<reference evidence="1 2" key="1">
    <citation type="submission" date="2018-12" db="EMBL/GenBank/DDBJ databases">
        <authorList>
            <person name="Criscuolo A."/>
        </authorList>
    </citation>
    <scope>NUCLEOTIDE SEQUENCE [LARGE SCALE GENOMIC DNA]</scope>
    <source>
        <strain evidence="1">ACIP1116241</strain>
    </source>
</reference>
<dbReference type="Proteomes" id="UP000270743">
    <property type="component" value="Unassembled WGS sequence"/>
</dbReference>
<accession>A0A3S5D4C5</accession>
<evidence type="ECO:0000313" key="2">
    <source>
        <dbReference type="Proteomes" id="UP000270743"/>
    </source>
</evidence>
<proteinExistence type="predicted"/>